<feature type="domain" description="Pesticidal crystal protein Cry22Aa Ig-like" evidence="3">
    <location>
        <begin position="1101"/>
        <end position="1171"/>
    </location>
</feature>
<feature type="domain" description="Pesticidal crystal protein Cry22Aa Ig-like" evidence="3">
    <location>
        <begin position="1257"/>
        <end position="1327"/>
    </location>
</feature>
<keyword evidence="1" id="KW-1133">Transmembrane helix</keyword>
<feature type="domain" description="Pesticidal crystal protein Cry22Aa Ig-like" evidence="3">
    <location>
        <begin position="1725"/>
        <end position="1795"/>
    </location>
</feature>
<sequence>MKKKKLIALVISAILGINQNIAIVLAEEKEEKKLKNNIIHVNGLAQYSNSNKFDITFDEGNKEFRVINQRDIVIQPYFKENKYFQIQIFNKLGIEKLNVNIVGVDKGNSDKLNILNGFKYEYGDIIKLWYAEPGRDSIDGNIIEAKEDYSDKIQNRDYIDNVVFEITENGLKSIYNEEPKIIGVENLKIRVNSSFNKLEGVLVTDDHDGDITNKLVITGEVNTEIAGNYPIEYKVMDKWGRETKITRMITVAEPSKLENNVIHIDNLGEEDIKDIFKIGFDDFKKEFKLYDEKDDFINISNKNEKSFYIKIIDRNRTEKLLINLNGIDKGTSEKLKLLRGFKYEYGDVIQLWSSNSNKQRIEGEIIEGRENYLDGIQGVEGFNKIENVEFEITEDGLKAKYNSSPQLKGLDDINIKVGDLFDKMKGVTALDLEDGDISKKIAVAGTVNNTIEGENILEYSVIDSLGNKALAKRKVIVSQRKALEKNIICTEGIGRVRHREKFKIGFNEDKKQIKVYDQSWSHLHNYYVKKDYFKVSILDKNLKEKLTITLDGLSRGTSAKLNPLKEFNYDYGDIIKLWHAEPSKQLILGNIINAKEDYSHGIRGVAGFKNINDVAFEITESGLKAIYNTPPEIKGAEDIEIKIGDKFDVNEGIAAVDDRDGDITNKLVISGDVDINNTGVYTVDYSVMNSWGKETVIKRRIIIRQNKKPILSGLDNLVLRIGDEFNPLKGVVAKDEEEGDITSKIQISGQVNTNVTSRYNLVYSVTDSIGNTTIGTRTVRVIPSKRPSIIGADNVTIKTGEYFNPLKGVIAKDWENKDLTNKIKLTGEVVEEISGKYNLVYSVEDEEGNHIIATRTVIVKSNDKPHIIGVDNIIISTGDNFDPRVGVVATDKEDLDLTSKIEISGEANSAVPGIYNIIYSVIDKDGNKTTVLRNITVRSKNKPVIVGVDDISIKTGDNFDPLLGVMAHDEEDGNLNKSINISGVVNNKIANNYNLVYSVVDSDGNQYSITRRVIVRTNDKPIINGTEDITIKTNEDFNTMLGIMAVDKEDGDLTNNITISGNVNTKVSGEYNLIYTVKDTDGNISAITRKVTVRSNKKPIITGTSDLNININDSFNPMTGVIAHDEEDGDLTSNLKISGYVDNKVNGNYNLVYSVSDKDGNKSVVTRRVTVRTLGKPIIRGVDDITINVNDIFEPMTGIVATDEEDGDLTNNISISGYVNNKVSGKYNLIYSVNDSDGNKSTITRKVVVRSNNKPIIKGVEDITIKEGENFDLMESVIATDAEDGDLTANIKTTGIINNKVAGVYNIVYSVSDKDGNKSTVTRIVTVRINEKPIIRGAENITIKVGDEFNPLSGIVAIDKENGDLTNSIVVTGNINNKVNGNYNLVYSVSDKDGNKSIVTRVVTVRTNKKPIINGIEDISVIKGEVFHEKDGVIAIDEEDGDLTDKISIEGHVDTNINGLYNLIYSVIDNDGNKSIVRRVITVRNNEKPVIRGVEDVTINEGQSFDAMEGIVAFDREDGDLSKEIKIEAHVDNEINGRYNLIYSVIDKDGNKSVANRIITVTTNEKPTIRGAENITIKIGSSFDPKLGVIALDKENNNLTDSLKIIGNINNNIAGEYNIIYSVVDKEGNETIITRVVKVISNDNAVIFGNENIKIKIGEKFDKKQGVIAVDKNNEDLAESIEVEGSVDSENTGIYKLNYLVKDKDNKITREEREVTVVKEDFPIIEGAEKIIIKNSEEFNPMEGIIGKDKKDGNITSLIKVDGKVNNKVNGRYKLIYSIEDKDGNKTIVPREVIVGEDINLIDEVVGEEEKIHKDTLLKNKNANNVKVPMKALVALGAVISAAAISIFKIKKK</sequence>
<feature type="domain" description="Putative mucin/carbohydrate-binding" evidence="2">
    <location>
        <begin position="54"/>
        <end position="171"/>
    </location>
</feature>
<feature type="domain" description="Pesticidal crystal protein Cry22Aa Ig-like" evidence="3">
    <location>
        <begin position="1023"/>
        <end position="1093"/>
    </location>
</feature>
<feature type="domain" description="Pesticidal crystal protein Cry22Aa Ig-like" evidence="3">
    <location>
        <begin position="1649"/>
        <end position="1717"/>
    </location>
</feature>
<feature type="domain" description="Pesticidal crystal protein Cry22Aa Ig-like" evidence="3">
    <location>
        <begin position="632"/>
        <end position="703"/>
    </location>
</feature>
<feature type="domain" description="Pesticidal crystal protein Cry22Aa Ig-like" evidence="3">
    <location>
        <begin position="181"/>
        <end position="251"/>
    </location>
</feature>
<evidence type="ECO:0000313" key="4">
    <source>
        <dbReference type="EMBL" id="MPQ43054.1"/>
    </source>
</evidence>
<dbReference type="Pfam" id="PF16403">
    <property type="entry name" value="Bact_surface_Ig-like"/>
    <property type="match status" value="17"/>
</dbReference>
<feature type="domain" description="Pesticidal crystal protein Cry22Aa Ig-like" evidence="3">
    <location>
        <begin position="789"/>
        <end position="859"/>
    </location>
</feature>
<dbReference type="RefSeq" id="WP_152888224.1">
    <property type="nucleotide sequence ID" value="NZ_WHJC01000036.1"/>
</dbReference>
<keyword evidence="5" id="KW-1185">Reference proteome</keyword>
<keyword evidence="1" id="KW-0812">Transmembrane</keyword>
<feature type="domain" description="Pesticidal crystal protein Cry22Aa Ig-like" evidence="3">
    <location>
        <begin position="1179"/>
        <end position="1249"/>
    </location>
</feature>
<dbReference type="EMBL" id="WHJC01000036">
    <property type="protein sequence ID" value="MPQ43054.1"/>
    <property type="molecule type" value="Genomic_DNA"/>
</dbReference>
<gene>
    <name evidence="4" type="ORF">GBZ86_04680</name>
</gene>
<organism evidence="4 5">
    <name type="scientific">Clostridium tarantellae</name>
    <dbReference type="NCBI Taxonomy" id="39493"/>
    <lineage>
        <taxon>Bacteria</taxon>
        <taxon>Bacillati</taxon>
        <taxon>Bacillota</taxon>
        <taxon>Clostridia</taxon>
        <taxon>Eubacteriales</taxon>
        <taxon>Clostridiaceae</taxon>
        <taxon>Clostridium</taxon>
    </lineage>
</organism>
<feature type="domain" description="Putative mucin/carbohydrate-binding" evidence="2">
    <location>
        <begin position="504"/>
        <end position="588"/>
    </location>
</feature>
<dbReference type="Pfam" id="PF03272">
    <property type="entry name" value="Mucin_bdg"/>
    <property type="match status" value="2"/>
</dbReference>
<protein>
    <submittedName>
        <fullName evidence="4">DUF5011 domain-containing protein</fullName>
    </submittedName>
</protein>
<comment type="caution">
    <text evidence="4">The sequence shown here is derived from an EMBL/GenBank/DDBJ whole genome shotgun (WGS) entry which is preliminary data.</text>
</comment>
<reference evidence="4 5" key="1">
    <citation type="submission" date="2019-10" db="EMBL/GenBank/DDBJ databases">
        <title>The Genome Sequence of Clostridium tarantellae Isolated from Fish Brain.</title>
        <authorList>
            <person name="Bano L."/>
            <person name="Kiel M."/>
            <person name="Sales G."/>
            <person name="Doxey A.C."/>
            <person name="Mansfield M.J."/>
            <person name="Schiavone M."/>
            <person name="Rossetto O."/>
            <person name="Pirazzini M."/>
            <person name="Dobrindt U."/>
            <person name="Montecucco C."/>
        </authorList>
    </citation>
    <scope>NUCLEOTIDE SEQUENCE [LARGE SCALE GENOMIC DNA]</scope>
    <source>
        <strain evidence="4 5">DSM 3997</strain>
    </source>
</reference>
<dbReference type="InterPro" id="IPR013783">
    <property type="entry name" value="Ig-like_fold"/>
</dbReference>
<name>A0A6I1MJD9_9CLOT</name>
<feature type="domain" description="Pesticidal crystal protein Cry22Aa Ig-like" evidence="3">
    <location>
        <begin position="1335"/>
        <end position="1405"/>
    </location>
</feature>
<dbReference type="InterPro" id="IPR004954">
    <property type="entry name" value="Mucin-bd"/>
</dbReference>
<dbReference type="Proteomes" id="UP000430345">
    <property type="component" value="Unassembled WGS sequence"/>
</dbReference>
<evidence type="ECO:0000313" key="5">
    <source>
        <dbReference type="Proteomes" id="UP000430345"/>
    </source>
</evidence>
<dbReference type="InterPro" id="IPR032179">
    <property type="entry name" value="Cry22Aa_Ig-like"/>
</dbReference>
<accession>A0A6I1MJD9</accession>
<evidence type="ECO:0000256" key="1">
    <source>
        <dbReference type="SAM" id="Phobius"/>
    </source>
</evidence>
<feature type="domain" description="Pesticidal crystal protein Cry22Aa Ig-like" evidence="3">
    <location>
        <begin position="868"/>
        <end position="937"/>
    </location>
</feature>
<evidence type="ECO:0000259" key="3">
    <source>
        <dbReference type="Pfam" id="PF16403"/>
    </source>
</evidence>
<dbReference type="PANTHER" id="PTHR24273:SF32">
    <property type="entry name" value="HYALIN"/>
    <property type="match status" value="1"/>
</dbReference>
<dbReference type="Gene3D" id="2.60.40.10">
    <property type="entry name" value="Immunoglobulins"/>
    <property type="match status" value="17"/>
</dbReference>
<dbReference type="OrthoDB" id="9812811at2"/>
<feature type="transmembrane region" description="Helical" evidence="1">
    <location>
        <begin position="1828"/>
        <end position="1848"/>
    </location>
</feature>
<feature type="domain" description="Pesticidal crystal protein Cry22Aa Ig-like" evidence="3">
    <location>
        <begin position="1413"/>
        <end position="1483"/>
    </location>
</feature>
<feature type="domain" description="Pesticidal crystal protein Cry22Aa Ig-like" evidence="3">
    <location>
        <begin position="406"/>
        <end position="477"/>
    </location>
</feature>
<feature type="domain" description="Pesticidal crystal protein Cry22Aa Ig-like" evidence="3">
    <location>
        <begin position="1491"/>
        <end position="1561"/>
    </location>
</feature>
<feature type="domain" description="Pesticidal crystal protein Cry22Aa Ig-like" evidence="3">
    <location>
        <begin position="1568"/>
        <end position="1639"/>
    </location>
</feature>
<feature type="domain" description="Pesticidal crystal protein Cry22Aa Ig-like" evidence="3">
    <location>
        <begin position="711"/>
        <end position="781"/>
    </location>
</feature>
<feature type="domain" description="Pesticidal crystal protein Cry22Aa Ig-like" evidence="3">
    <location>
        <begin position="946"/>
        <end position="1015"/>
    </location>
</feature>
<dbReference type="PANTHER" id="PTHR24273">
    <property type="entry name" value="FI04643P-RELATED"/>
    <property type="match status" value="1"/>
</dbReference>
<proteinExistence type="predicted"/>
<evidence type="ECO:0000259" key="2">
    <source>
        <dbReference type="Pfam" id="PF03272"/>
    </source>
</evidence>
<keyword evidence="1" id="KW-0472">Membrane</keyword>